<proteinExistence type="predicted"/>
<protein>
    <submittedName>
        <fullName evidence="1">Uncharacterized protein</fullName>
    </submittedName>
</protein>
<dbReference type="OrthoDB" id="8123539at2759"/>
<evidence type="ECO:0000313" key="2">
    <source>
        <dbReference type="Proteomes" id="UP001148018"/>
    </source>
</evidence>
<organism evidence="1 2">
    <name type="scientific">Muraenolepis orangiensis</name>
    <name type="common">Patagonian moray cod</name>
    <dbReference type="NCBI Taxonomy" id="630683"/>
    <lineage>
        <taxon>Eukaryota</taxon>
        <taxon>Metazoa</taxon>
        <taxon>Chordata</taxon>
        <taxon>Craniata</taxon>
        <taxon>Vertebrata</taxon>
        <taxon>Euteleostomi</taxon>
        <taxon>Actinopterygii</taxon>
        <taxon>Neopterygii</taxon>
        <taxon>Teleostei</taxon>
        <taxon>Neoteleostei</taxon>
        <taxon>Acanthomorphata</taxon>
        <taxon>Zeiogadaria</taxon>
        <taxon>Gadariae</taxon>
        <taxon>Gadiformes</taxon>
        <taxon>Muraenolepidoidei</taxon>
        <taxon>Muraenolepididae</taxon>
        <taxon>Muraenolepis</taxon>
    </lineage>
</organism>
<gene>
    <name evidence="1" type="ORF">NHX12_022563</name>
</gene>
<keyword evidence="2" id="KW-1185">Reference proteome</keyword>
<dbReference type="EMBL" id="JANIIK010000038">
    <property type="protein sequence ID" value="KAJ3610471.1"/>
    <property type="molecule type" value="Genomic_DNA"/>
</dbReference>
<reference evidence="1" key="1">
    <citation type="submission" date="2022-07" db="EMBL/GenBank/DDBJ databases">
        <title>Chromosome-level genome of Muraenolepis orangiensis.</title>
        <authorList>
            <person name="Kim J."/>
        </authorList>
    </citation>
    <scope>NUCLEOTIDE SEQUENCE</scope>
    <source>
        <strain evidence="1">KU_S4_2022</strain>
        <tissue evidence="1">Muscle</tissue>
    </source>
</reference>
<accession>A0A9Q0ER90</accession>
<dbReference type="Proteomes" id="UP001148018">
    <property type="component" value="Unassembled WGS sequence"/>
</dbReference>
<dbReference type="AlphaFoldDB" id="A0A9Q0ER90"/>
<comment type="caution">
    <text evidence="1">The sequence shown here is derived from an EMBL/GenBank/DDBJ whole genome shotgun (WGS) entry which is preliminary data.</text>
</comment>
<sequence>MDLMAVDTDLEIADQFSDRELNMAPAEGNSPAKESSCIPVRVPEFEELDDALLNEFWRERDDDFVDNSTLMDLPTNETSDANADELLHDRQQHCMFQDTCLMPVDGQEVLDQYFDSTLNVAPAE</sequence>
<evidence type="ECO:0000313" key="1">
    <source>
        <dbReference type="EMBL" id="KAJ3610471.1"/>
    </source>
</evidence>
<name>A0A9Q0ER90_9TELE</name>